<dbReference type="FunFam" id="3.10.250.10:FF:000016">
    <property type="entry name" value="Scavenger receptor cysteine-rich protein type 12"/>
    <property type="match status" value="1"/>
</dbReference>
<evidence type="ECO:0000256" key="11">
    <source>
        <dbReference type="SAM" id="Phobius"/>
    </source>
</evidence>
<feature type="transmembrane region" description="Helical" evidence="11">
    <location>
        <begin position="2808"/>
        <end position="2831"/>
    </location>
</feature>
<evidence type="ECO:0000256" key="4">
    <source>
        <dbReference type="ARBA" id="ARBA00022737"/>
    </source>
</evidence>
<dbReference type="SUPFAM" id="SSF56436">
    <property type="entry name" value="C-type lectin-like"/>
    <property type="match status" value="1"/>
</dbReference>
<feature type="domain" description="SRCR" evidence="13">
    <location>
        <begin position="1108"/>
        <end position="1212"/>
    </location>
</feature>
<dbReference type="SUPFAM" id="SSF56487">
    <property type="entry name" value="SRCR-like"/>
    <property type="match status" value="3"/>
</dbReference>
<dbReference type="Gene3D" id="2.60.120.290">
    <property type="entry name" value="Spermadhesin, CUB domain"/>
    <property type="match status" value="1"/>
</dbReference>
<dbReference type="Gene3D" id="2.160.20.10">
    <property type="entry name" value="Single-stranded right-handed beta-helix, Pectin lyase-like"/>
    <property type="match status" value="1"/>
</dbReference>
<dbReference type="InterPro" id="IPR036772">
    <property type="entry name" value="SRCR-like_dom_sf"/>
</dbReference>
<dbReference type="InterPro" id="IPR001190">
    <property type="entry name" value="SRCR"/>
</dbReference>
<evidence type="ECO:0000256" key="8">
    <source>
        <dbReference type="ARBA" id="ARBA00023180"/>
    </source>
</evidence>
<dbReference type="Pfam" id="PF00530">
    <property type="entry name" value="SRCR"/>
    <property type="match status" value="3"/>
</dbReference>
<feature type="domain" description="SRCR" evidence="13">
    <location>
        <begin position="1981"/>
        <end position="2085"/>
    </location>
</feature>
<feature type="signal peptide" evidence="12">
    <location>
        <begin position="1"/>
        <end position="22"/>
    </location>
</feature>
<dbReference type="InterPro" id="IPR012334">
    <property type="entry name" value="Pectin_lyas_fold"/>
</dbReference>
<evidence type="ECO:0000259" key="13">
    <source>
        <dbReference type="PROSITE" id="PS50287"/>
    </source>
</evidence>
<dbReference type="SUPFAM" id="SSF49854">
    <property type="entry name" value="Spermadhesin, CUB domain"/>
    <property type="match status" value="1"/>
</dbReference>
<evidence type="ECO:0000256" key="9">
    <source>
        <dbReference type="PROSITE-ProRule" id="PRU00196"/>
    </source>
</evidence>
<dbReference type="InterPro" id="IPR053243">
    <property type="entry name" value="SJ_maturation_regulator"/>
</dbReference>
<feature type="region of interest" description="Disordered" evidence="10">
    <location>
        <begin position="3236"/>
        <end position="3259"/>
    </location>
</feature>
<dbReference type="EMBL" id="CAJNOC010001491">
    <property type="protein sequence ID" value="CAF0869334.1"/>
    <property type="molecule type" value="Genomic_DNA"/>
</dbReference>
<comment type="caution">
    <text evidence="14">The sequence shown here is derived from an EMBL/GenBank/DDBJ whole genome shotgun (WGS) entry which is preliminary data.</text>
</comment>
<evidence type="ECO:0000256" key="6">
    <source>
        <dbReference type="ARBA" id="ARBA00023136"/>
    </source>
</evidence>
<evidence type="ECO:0000256" key="10">
    <source>
        <dbReference type="SAM" id="MobiDB-lite"/>
    </source>
</evidence>
<organism evidence="14 15">
    <name type="scientific">Brachionus calyciflorus</name>
    <dbReference type="NCBI Taxonomy" id="104777"/>
    <lineage>
        <taxon>Eukaryota</taxon>
        <taxon>Metazoa</taxon>
        <taxon>Spiralia</taxon>
        <taxon>Gnathifera</taxon>
        <taxon>Rotifera</taxon>
        <taxon>Eurotatoria</taxon>
        <taxon>Monogononta</taxon>
        <taxon>Pseudotrocha</taxon>
        <taxon>Ploima</taxon>
        <taxon>Brachionidae</taxon>
        <taxon>Brachionus</taxon>
    </lineage>
</organism>
<feature type="domain" description="SRCR" evidence="13">
    <location>
        <begin position="117"/>
        <end position="221"/>
    </location>
</feature>
<feature type="disulfide bond" evidence="9">
    <location>
        <begin position="1181"/>
        <end position="1191"/>
    </location>
</feature>
<proteinExistence type="predicted"/>
<gene>
    <name evidence="14" type="ORF">OXX778_LOCUS9851</name>
</gene>
<keyword evidence="3 12" id="KW-0732">Signal</keyword>
<dbReference type="PANTHER" id="PTHR47653">
    <property type="entry name" value="PROTEIN BARK BEETLE"/>
    <property type="match status" value="1"/>
</dbReference>
<feature type="chain" id="PRO_5032388108" description="SRCR domain-containing protein" evidence="12">
    <location>
        <begin position="23"/>
        <end position="3259"/>
    </location>
</feature>
<keyword evidence="5 11" id="KW-1133">Transmembrane helix</keyword>
<feature type="disulfide bond" evidence="9">
    <location>
        <begin position="2055"/>
        <end position="2065"/>
    </location>
</feature>
<evidence type="ECO:0000256" key="5">
    <source>
        <dbReference type="ARBA" id="ARBA00022989"/>
    </source>
</evidence>
<dbReference type="InterPro" id="IPR011050">
    <property type="entry name" value="Pectin_lyase_fold/virulence"/>
</dbReference>
<dbReference type="SMART" id="SM00202">
    <property type="entry name" value="SR"/>
    <property type="match status" value="3"/>
</dbReference>
<sequence length="3259" mass="374347">MLLRLYIVIFFVYILLVHPLVSQTILNSEISENLVLKRENSPYIANTDVLIRKNARLTIEPGCEIRFAKGKQLIVYGTLHANGTDIDRIKFTKLNDDDYILNNQSLHRNKNFKNNKFRLVEGESLQDGKLQIFYRSKWHYVCSTQFNWTEIDVNITCKSLGFSNGTFYYYAPSNNLTSHMKIFMPQCFGNEHNLFDCPGTGSPELGLTVCDKQNAVGLVCEGFDNKISSTSDNWGGIVFQKYAPYSKIQQYTSVFYNISQSSMQYVDIKYAGLVPNINRFKPKYDFYPGSAITVFQYTPIFDNILIENSIGNGLNYSNIEAPGSITNSIIRYNQGHGIIVKTRFGNINMTNVFSSDNLGDGLKYTFNNTEWTQQEQEEYFTNRYIQYCDSQNPLSYPAYYKFKNPNYVRECTKTFSTEPEMKVTLHFQKIKILSKYSTYWLEVYDGQTDKNSLIANYTFQNGKTPESIMSRGNFMYVKIKYQCNFPSGRQLQPIELKQLKLDETWNKMEKNQNLYEKNLFNNRNRPNLNQLSQSERIKNMNELEKNLLEEDLKLKEKIFEKNSNNLQSRIACPYTNLDEITMYAMIAPNKNPDLLIKNSKFVNNSHNGINATNLHSLIQINESLISNNHLNGLHVQAGAGDISLYHSEVLSNSMNGINISYSGGLKEFNYSRIYNNALYGVFINYDVTQEFDNIFQNTTFNGSIIDSNILGGVYLGSYCNQSNITINATIFSNNKENGLVIDSCKSNRWFVQYTPNFFGLKKYLNRTFFYTHLNVSWSLFESNRLNGLKINSIQNMIGIITNNTFRNHNKGALLITGNNSIYSLNRNVSLLVTHNIFRGNTGRYCLNIGLNNYANFDVQNINITFNKFEHNKIFEPYENLNPRSFPSGVAIISSKNIQITQNIFNNPQSRIQIATSLNNFTSRINASYNWFASLQPVYDLHYFMSYRDKCNQQWIKVRDGIYDNSNRSNLAEIIYWPFSCNERLSYFESSNDLKPPVEFNLYSTDSFGGVFDSDSTLPVDRYTVINDILIKPGAKMTIKSGTELNFLNGVGMLVLGELNIEGHVGSQVKFALSNRISSKIRRSINNTLSKNSTANSTKQKNFVPSYKLDLVDGRNFLEGRLRVEINGKYGTICNKGWSIQNSKIACQQLGLILDPNYFIYSRWLENDPRINESILMSEVQCDSLDTNLFECRHTSHFDHTCTHQDDVWIKCLKPSWSGVRFGLNSQSSNIKHAYFSQSGQFDYTEAKLSPALQFDLLKHQLSNLTFENNQFNSMEVIFNQPLKKTNLNNLNFWSNNAVGLMLRTSYIQLNQINGVNNLMYPVVEYNPYLSVELLDSVRLYSSQPRRGLDVRKELTRLKDNEWFIGAEEMVLLYTDTEFEFGPVEFNIQIKTDNNRVLVVDLIDFNPDFNQEKVMFCERFCQHQYSDYASRQWNMSLPETLMYFPVNTSYSVLHVSYNVTTHKSGRLSFVVYSVKAPEVVYDYKNPTNTYIRNLMPENVIKINNSTFLQNRHSIVMRHYDESIDIFGSLRKRYNYSNIIVSNCTFKSNDQIFWINTDPYHQGINARVDNLKFHELNSLTESNKDDSLIAESGYQIYDLVPNVKKGPFDRINITFENSFFDNNYGGIRSIYRYHEFSNSIFNYEIRNNKFTNNKQSCLKLHLPRLYRFANKNKYDNLTHSLNLRNNEFSSNTLFELSIGGYYAQINITKNLFINNECKLGLVKLSGSEKDFFIYLNRIQNNIGNFIFDLEAISHVDNDFDYPSLLVENEISNNKKLNDFLIKSRDSARLTQPNAPSSYTIALRGIQNCTINKNFLENSLYDYELVGAVNTNTLNTTIDASYNYWGTSDPNILKSRIFDFNEWNNHAIVNFIPFIADKIDYSLSRKLPDSFVLNENILGGVLTQDLTLNKIFQPYIVKSDLTIMPGVTLYISPGVEMEFYPNIGILVLGDLRASGTVDNYIKMRPVKKSSKITEKKIENTNNLIRFYNGLNPSEGFLQIFNTTLRSWTWIRDPQLTLETASIVCKQMGKEHRNPLVKSFNYYFHPNYYPPIWNQTFVCQGGEENLSECDTLANNYHRDKSEYTYIMCKEYNLGIFENSWGGIRFAQSHFEILPETQGLNDRPVYLDPDFQQVKQDSSYMYYVDITGAGRVHNQPQPSVQLIYRTPLISNCIIKNSSYHGLEFMQSKTTVIFNKLKISSSLGYAVNSLQLNAQTTDQKSSFKILNKNTLSSSSLFSLVDICDPHKFYDLDQRIILFYKYSSVSRDCGKIFRTRLNSNFQGQIGLRFLQFSLVNNTVLNDTIEIYNGNLFKSNNLIQILNNSSKTEYLEKFYLSNTGSLSIFITASPGREYHGFIAEVLIFPTSQYLLSDTYIELSDSEFSNNQLGSLNLVTAGERNPNIFLVRNRFNSNGIEYFNTTTDSMIELTIQNSPKFYFGNNYIIDNYGGCSIQIYSGSGVLITNSIVYNNLFYLNKNDTTLSLKGPLNLPYNEILIDKNIFLENETPRTDLVLVAGLVSKFTRNQLIYNRAGRILFSQGFENVTTPRSQDISFNLFRDNYAYGIINDLEDPNRFRSTLVAASLKQVYYSNYMFNKDNDFELTALTDPVVLNFLSSFYTTTTPPPFPDNYFSTNPRKDLYYGLAAHSGVINATYNYWGSVIESEIRARIRDKYDNGSLFEVSYQPPVDEFKLREGKCELGWSLIDDTCYTYVGSYVTYREAEQICKKFESRLARETVAPIKLPRFRKLARTSQYDYETQSYRKMWLFTDSFFGSQESKCSVIDDFGTTSINCYEKIPFICEKYPVFTGAVFRFKDEIAFAIAALAALVVCIILLSILWVCKSRKRKKEHLDRQNTLRTSARTNRHMMNNSAFSTLKTNKSTSNIYDGSNLSFAINPTRGGINNGSRSINGGIYNSQRNQYFMNKKHKKTEQFLEDCINNSTENSSSSPSFNTLGLDSNPNSTYYGTNFSSLKSKLNPSAQYHDFDSSPIKYGELDEANDTITDDLSDETGVTKLDSNRGGLKTEILEKEFIQTKLVKHGPANTSPSYEHLMNTTSNTFNDLDEDFEPNSRRLLTNKINTSTMKKSDIPINSFENNLNVKNEFSPKSSDYENLSNSAINDILNNHPQKPSLIKRTNAPIISPRLPNLPPPAPKNFPPQLLPQFKQINPSDTDDTDSMMSAQLISSAALLLNRENIKEAKRVTGVANYLGTIPQRKIVNTNNDSNSVLQVPHFNPRTLKHVEGNKSQDANVQSMQTDSDANKPPPMETAI</sequence>
<dbReference type="InterPro" id="IPR016187">
    <property type="entry name" value="CTDL_fold"/>
</dbReference>
<keyword evidence="4" id="KW-0677">Repeat</keyword>
<evidence type="ECO:0000313" key="15">
    <source>
        <dbReference type="Proteomes" id="UP000663879"/>
    </source>
</evidence>
<reference evidence="14" key="1">
    <citation type="submission" date="2021-02" db="EMBL/GenBank/DDBJ databases">
        <authorList>
            <person name="Nowell W R."/>
        </authorList>
    </citation>
    <scope>NUCLEOTIDE SEQUENCE</scope>
    <source>
        <strain evidence="14">Ploen Becks lab</strain>
    </source>
</reference>
<dbReference type="PANTHER" id="PTHR47653:SF1">
    <property type="entry name" value="DELETED IN MALIGNANT BRAIN TUMORS 1 PROTEIN"/>
    <property type="match status" value="1"/>
</dbReference>
<evidence type="ECO:0000256" key="2">
    <source>
        <dbReference type="ARBA" id="ARBA00022692"/>
    </source>
</evidence>
<dbReference type="GO" id="GO:0016020">
    <property type="term" value="C:membrane"/>
    <property type="evidence" value="ECO:0007669"/>
    <property type="project" value="UniProtKB-SubCell"/>
</dbReference>
<feature type="compositionally biased region" description="Polar residues" evidence="10">
    <location>
        <begin position="3236"/>
        <end position="3247"/>
    </location>
</feature>
<comment type="subcellular location">
    <subcellularLocation>
        <location evidence="1">Membrane</location>
        <topology evidence="1">Single-pass membrane protein</topology>
    </subcellularLocation>
</comment>
<dbReference type="Pfam" id="PF13229">
    <property type="entry name" value="Beta_helix"/>
    <property type="match status" value="1"/>
</dbReference>
<dbReference type="InterPro" id="IPR035914">
    <property type="entry name" value="Sperma_CUB_dom_sf"/>
</dbReference>
<name>A0A813XFR0_9BILA</name>
<feature type="disulfide bond" evidence="9">
    <location>
        <begin position="187"/>
        <end position="197"/>
    </location>
</feature>
<keyword evidence="15" id="KW-1185">Reference proteome</keyword>
<dbReference type="SMART" id="SM00710">
    <property type="entry name" value="PbH1"/>
    <property type="match status" value="14"/>
</dbReference>
<dbReference type="PROSITE" id="PS50287">
    <property type="entry name" value="SRCR_2"/>
    <property type="match status" value="3"/>
</dbReference>
<dbReference type="InterPro" id="IPR016186">
    <property type="entry name" value="C-type_lectin-like/link_sf"/>
</dbReference>
<protein>
    <recommendedName>
        <fullName evidence="13">SRCR domain-containing protein</fullName>
    </recommendedName>
</protein>
<comment type="caution">
    <text evidence="9">Lacks conserved residue(s) required for the propagation of feature annotation.</text>
</comment>
<dbReference type="Proteomes" id="UP000663879">
    <property type="component" value="Unassembled WGS sequence"/>
</dbReference>
<keyword evidence="6 11" id="KW-0472">Membrane</keyword>
<dbReference type="InterPro" id="IPR006626">
    <property type="entry name" value="PbH1"/>
</dbReference>
<keyword evidence="7 9" id="KW-1015">Disulfide bond</keyword>
<dbReference type="Gene3D" id="3.10.250.10">
    <property type="entry name" value="SRCR-like domain"/>
    <property type="match status" value="3"/>
</dbReference>
<evidence type="ECO:0000256" key="3">
    <source>
        <dbReference type="ARBA" id="ARBA00022729"/>
    </source>
</evidence>
<dbReference type="PRINTS" id="PR00258">
    <property type="entry name" value="SPERACTRCPTR"/>
</dbReference>
<keyword evidence="2 11" id="KW-0812">Transmembrane</keyword>
<evidence type="ECO:0000256" key="1">
    <source>
        <dbReference type="ARBA" id="ARBA00004167"/>
    </source>
</evidence>
<evidence type="ECO:0000313" key="14">
    <source>
        <dbReference type="EMBL" id="CAF0869334.1"/>
    </source>
</evidence>
<evidence type="ECO:0000256" key="7">
    <source>
        <dbReference type="ARBA" id="ARBA00023157"/>
    </source>
</evidence>
<evidence type="ECO:0000256" key="12">
    <source>
        <dbReference type="SAM" id="SignalP"/>
    </source>
</evidence>
<dbReference type="GO" id="GO:0045217">
    <property type="term" value="P:cell-cell junction maintenance"/>
    <property type="evidence" value="ECO:0007669"/>
    <property type="project" value="TreeGrafter"/>
</dbReference>
<dbReference type="InterPro" id="IPR039448">
    <property type="entry name" value="Beta_helix"/>
</dbReference>
<dbReference type="Gene3D" id="3.10.100.10">
    <property type="entry name" value="Mannose-Binding Protein A, subunit A"/>
    <property type="match status" value="1"/>
</dbReference>
<dbReference type="SUPFAM" id="SSF51126">
    <property type="entry name" value="Pectin lyase-like"/>
    <property type="match status" value="2"/>
</dbReference>
<accession>A0A813XFR0</accession>
<dbReference type="OrthoDB" id="536948at2759"/>
<keyword evidence="8" id="KW-0325">Glycoprotein</keyword>